<dbReference type="InterPro" id="IPR050231">
    <property type="entry name" value="Iron_ascorbate_oxido_reductase"/>
</dbReference>
<dbReference type="Gene3D" id="2.60.120.330">
    <property type="entry name" value="B-lactam Antibiotic, Isopenicillin N Synthase, Chain"/>
    <property type="match status" value="1"/>
</dbReference>
<comment type="caution">
    <text evidence="4">The sequence shown here is derived from an EMBL/GenBank/DDBJ whole genome shotgun (WGS) entry which is preliminary data.</text>
</comment>
<dbReference type="InterPro" id="IPR044861">
    <property type="entry name" value="IPNS-like_FE2OG_OXY"/>
</dbReference>
<evidence type="ECO:0000256" key="2">
    <source>
        <dbReference type="SAM" id="MobiDB-lite"/>
    </source>
</evidence>
<dbReference type="Pfam" id="PF03171">
    <property type="entry name" value="2OG-FeII_Oxy"/>
    <property type="match status" value="1"/>
</dbReference>
<organism evidence="4 5">
    <name type="scientific">Collybia nuda</name>
    <dbReference type="NCBI Taxonomy" id="64659"/>
    <lineage>
        <taxon>Eukaryota</taxon>
        <taxon>Fungi</taxon>
        <taxon>Dikarya</taxon>
        <taxon>Basidiomycota</taxon>
        <taxon>Agaricomycotina</taxon>
        <taxon>Agaricomycetes</taxon>
        <taxon>Agaricomycetidae</taxon>
        <taxon>Agaricales</taxon>
        <taxon>Tricholomatineae</taxon>
        <taxon>Clitocybaceae</taxon>
        <taxon>Collybia</taxon>
    </lineage>
</organism>
<comment type="similarity">
    <text evidence="1">Belongs to the iron/ascorbate-dependent oxidoreductase family.</text>
</comment>
<evidence type="ECO:0000256" key="1">
    <source>
        <dbReference type="RuleBase" id="RU003682"/>
    </source>
</evidence>
<dbReference type="Pfam" id="PF14226">
    <property type="entry name" value="DIOX_N"/>
    <property type="match status" value="1"/>
</dbReference>
<dbReference type="PROSITE" id="PS51471">
    <property type="entry name" value="FE2OG_OXY"/>
    <property type="match status" value="1"/>
</dbReference>
<reference evidence="4" key="1">
    <citation type="submission" date="2020-11" db="EMBL/GenBank/DDBJ databases">
        <authorList>
            <consortium name="DOE Joint Genome Institute"/>
            <person name="Ahrendt S."/>
            <person name="Riley R."/>
            <person name="Andreopoulos W."/>
            <person name="Labutti K."/>
            <person name="Pangilinan J."/>
            <person name="Ruiz-Duenas F.J."/>
            <person name="Barrasa J.M."/>
            <person name="Sanchez-Garcia M."/>
            <person name="Camarero S."/>
            <person name="Miyauchi S."/>
            <person name="Serrano A."/>
            <person name="Linde D."/>
            <person name="Babiker R."/>
            <person name="Drula E."/>
            <person name="Ayuso-Fernandez I."/>
            <person name="Pacheco R."/>
            <person name="Padilla G."/>
            <person name="Ferreira P."/>
            <person name="Barriuso J."/>
            <person name="Kellner H."/>
            <person name="Castanera R."/>
            <person name="Alfaro M."/>
            <person name="Ramirez L."/>
            <person name="Pisabarro A.G."/>
            <person name="Kuo A."/>
            <person name="Tritt A."/>
            <person name="Lipzen A."/>
            <person name="He G."/>
            <person name="Yan M."/>
            <person name="Ng V."/>
            <person name="Cullen D."/>
            <person name="Martin F."/>
            <person name="Rosso M.-N."/>
            <person name="Henrissat B."/>
            <person name="Hibbett D."/>
            <person name="Martinez A.T."/>
            <person name="Grigoriev I.V."/>
        </authorList>
    </citation>
    <scope>NUCLEOTIDE SEQUENCE</scope>
    <source>
        <strain evidence="4">CBS 247.69</strain>
    </source>
</reference>
<dbReference type="PANTHER" id="PTHR47990">
    <property type="entry name" value="2-OXOGLUTARATE (2OG) AND FE(II)-DEPENDENT OXYGENASE SUPERFAMILY PROTEIN-RELATED"/>
    <property type="match status" value="1"/>
</dbReference>
<dbReference type="PRINTS" id="PR00682">
    <property type="entry name" value="IPNSYNTHASE"/>
</dbReference>
<proteinExistence type="inferred from homology"/>
<keyword evidence="5" id="KW-1185">Reference proteome</keyword>
<evidence type="ECO:0000313" key="5">
    <source>
        <dbReference type="Proteomes" id="UP000807353"/>
    </source>
</evidence>
<dbReference type="AlphaFoldDB" id="A0A9P5XWK7"/>
<feature type="domain" description="Fe2OG dioxygenase" evidence="3">
    <location>
        <begin position="194"/>
        <end position="302"/>
    </location>
</feature>
<dbReference type="GO" id="GO:0016491">
    <property type="term" value="F:oxidoreductase activity"/>
    <property type="evidence" value="ECO:0007669"/>
    <property type="project" value="UniProtKB-KW"/>
</dbReference>
<protein>
    <recommendedName>
        <fullName evidence="3">Fe2OG dioxygenase domain-containing protein</fullName>
    </recommendedName>
</protein>
<accession>A0A9P5XWK7</accession>
<feature type="compositionally biased region" description="Polar residues" evidence="2">
    <location>
        <begin position="1"/>
        <end position="16"/>
    </location>
</feature>
<gene>
    <name evidence="4" type="ORF">BDZ94DRAFT_161967</name>
</gene>
<dbReference type="SUPFAM" id="SSF51197">
    <property type="entry name" value="Clavaminate synthase-like"/>
    <property type="match status" value="1"/>
</dbReference>
<evidence type="ECO:0000313" key="4">
    <source>
        <dbReference type="EMBL" id="KAF9457902.1"/>
    </source>
</evidence>
<keyword evidence="1" id="KW-0560">Oxidoreductase</keyword>
<dbReference type="InterPro" id="IPR026992">
    <property type="entry name" value="DIOX_N"/>
</dbReference>
<dbReference type="Proteomes" id="UP000807353">
    <property type="component" value="Unassembled WGS sequence"/>
</dbReference>
<keyword evidence="1" id="KW-0479">Metal-binding</keyword>
<dbReference type="GO" id="GO:0046872">
    <property type="term" value="F:metal ion binding"/>
    <property type="evidence" value="ECO:0007669"/>
    <property type="project" value="UniProtKB-KW"/>
</dbReference>
<feature type="region of interest" description="Disordered" evidence="2">
    <location>
        <begin position="1"/>
        <end position="22"/>
    </location>
</feature>
<keyword evidence="1" id="KW-0408">Iron</keyword>
<dbReference type="OrthoDB" id="406156at2759"/>
<dbReference type="InterPro" id="IPR005123">
    <property type="entry name" value="Oxoglu/Fe-dep_dioxygenase_dom"/>
</dbReference>
<dbReference type="InterPro" id="IPR027443">
    <property type="entry name" value="IPNS-like_sf"/>
</dbReference>
<evidence type="ECO:0000259" key="3">
    <source>
        <dbReference type="PROSITE" id="PS51471"/>
    </source>
</evidence>
<sequence>MGTLPTSNILSASNTNPAPPLYIPPSSTTVDLEYADLATIDLSKASTHEGQIKLAAAVCQAMKAQGFFYVINHGHTPEQTRDIFSIANLTFDGVDPEEKLSYTDKSDEVYDGYKPKKTWLISDGVHDQIEHYNINRNLYKRAHPQALRPYLHTIEDFAKHNHFNILHPILKLLALGMELPEDTLVKQHNFSLPGHTSVRFMKYYPRSVEEESKTKSVWLKGHTDIGSITILWSQPVSGLQILSPDGKWRWVRHVENALIVNAGDALEFLCGGFYPSTRHRVVQPPADQRNIPRLGVFYFSMPDDDVKLFPHGDSPVLQKEGMTLFSNAENVPDMETWRKARTASYGRAALRPGKENGVEEEIINGVVVKHYN</sequence>
<dbReference type="EMBL" id="MU150355">
    <property type="protein sequence ID" value="KAF9457902.1"/>
    <property type="molecule type" value="Genomic_DNA"/>
</dbReference>
<name>A0A9P5XWK7_9AGAR</name>